<keyword evidence="12" id="KW-1185">Reference proteome</keyword>
<comment type="catalytic activity">
    <reaction evidence="1">
        <text>inosine + phosphate = alpha-D-ribose 1-phosphate + hypoxanthine</text>
        <dbReference type="Rhea" id="RHEA:27646"/>
        <dbReference type="ChEBI" id="CHEBI:17368"/>
        <dbReference type="ChEBI" id="CHEBI:17596"/>
        <dbReference type="ChEBI" id="CHEBI:43474"/>
        <dbReference type="ChEBI" id="CHEBI:57720"/>
        <dbReference type="EC" id="2.4.2.1"/>
    </reaction>
    <physiologicalReaction direction="left-to-right" evidence="1">
        <dbReference type="Rhea" id="RHEA:27647"/>
    </physiologicalReaction>
</comment>
<dbReference type="GO" id="GO:0017061">
    <property type="term" value="F:S-methyl-5-thioadenosine phosphorylase activity"/>
    <property type="evidence" value="ECO:0007669"/>
    <property type="project" value="UniProtKB-EC"/>
</dbReference>
<organism evidence="11 12">
    <name type="scientific">Kaistia soli DSM 19436</name>
    <dbReference type="NCBI Taxonomy" id="1122133"/>
    <lineage>
        <taxon>Bacteria</taxon>
        <taxon>Pseudomonadati</taxon>
        <taxon>Pseudomonadota</taxon>
        <taxon>Alphaproteobacteria</taxon>
        <taxon>Hyphomicrobiales</taxon>
        <taxon>Kaistiaceae</taxon>
        <taxon>Kaistia</taxon>
    </lineage>
</organism>
<dbReference type="InterPro" id="IPR038371">
    <property type="entry name" value="Cu_polyphenol_OxRdtase_sf"/>
</dbReference>
<dbReference type="OrthoDB" id="4279at2"/>
<dbReference type="STRING" id="1122133.SAMN02745157_1755"/>
<name>A0A1M4Z9D9_9HYPH</name>
<evidence type="ECO:0000313" key="11">
    <source>
        <dbReference type="EMBL" id="SHF14683.1"/>
    </source>
</evidence>
<dbReference type="InterPro" id="IPR003730">
    <property type="entry name" value="Cu_polyphenol_OxRdtase"/>
</dbReference>
<accession>A0A1M4Z9D9</accession>
<evidence type="ECO:0000256" key="4">
    <source>
        <dbReference type="ARBA" id="ARBA00022723"/>
    </source>
</evidence>
<evidence type="ECO:0000256" key="6">
    <source>
        <dbReference type="ARBA" id="ARBA00022833"/>
    </source>
</evidence>
<evidence type="ECO:0000256" key="2">
    <source>
        <dbReference type="ARBA" id="ARBA00007353"/>
    </source>
</evidence>
<evidence type="ECO:0000256" key="7">
    <source>
        <dbReference type="ARBA" id="ARBA00047989"/>
    </source>
</evidence>
<comment type="catalytic activity">
    <reaction evidence="8">
        <text>adenosine + phosphate = alpha-D-ribose 1-phosphate + adenine</text>
        <dbReference type="Rhea" id="RHEA:27642"/>
        <dbReference type="ChEBI" id="CHEBI:16335"/>
        <dbReference type="ChEBI" id="CHEBI:16708"/>
        <dbReference type="ChEBI" id="CHEBI:43474"/>
        <dbReference type="ChEBI" id="CHEBI:57720"/>
        <dbReference type="EC" id="2.4.2.1"/>
    </reaction>
    <physiologicalReaction direction="left-to-right" evidence="8">
        <dbReference type="Rhea" id="RHEA:27643"/>
    </physiologicalReaction>
</comment>
<evidence type="ECO:0000313" key="12">
    <source>
        <dbReference type="Proteomes" id="UP000184485"/>
    </source>
</evidence>
<reference evidence="11 12" key="1">
    <citation type="submission" date="2016-11" db="EMBL/GenBank/DDBJ databases">
        <authorList>
            <person name="Jaros S."/>
            <person name="Januszkiewicz K."/>
            <person name="Wedrychowicz H."/>
        </authorList>
    </citation>
    <scope>NUCLEOTIDE SEQUENCE [LARGE SCALE GENOMIC DNA]</scope>
    <source>
        <strain evidence="11 12">DSM 19436</strain>
    </source>
</reference>
<evidence type="ECO:0000256" key="8">
    <source>
        <dbReference type="ARBA" id="ARBA00048968"/>
    </source>
</evidence>
<dbReference type="SUPFAM" id="SSF64438">
    <property type="entry name" value="CNF1/YfiH-like putative cysteine hydrolases"/>
    <property type="match status" value="1"/>
</dbReference>
<evidence type="ECO:0000256" key="9">
    <source>
        <dbReference type="ARBA" id="ARBA00049893"/>
    </source>
</evidence>
<comment type="catalytic activity">
    <reaction evidence="7">
        <text>adenosine + H2O + H(+) = inosine + NH4(+)</text>
        <dbReference type="Rhea" id="RHEA:24408"/>
        <dbReference type="ChEBI" id="CHEBI:15377"/>
        <dbReference type="ChEBI" id="CHEBI:15378"/>
        <dbReference type="ChEBI" id="CHEBI:16335"/>
        <dbReference type="ChEBI" id="CHEBI:17596"/>
        <dbReference type="ChEBI" id="CHEBI:28938"/>
        <dbReference type="EC" id="3.5.4.4"/>
    </reaction>
    <physiologicalReaction direction="left-to-right" evidence="7">
        <dbReference type="Rhea" id="RHEA:24409"/>
    </physiologicalReaction>
</comment>
<dbReference type="PANTHER" id="PTHR30616:SF2">
    <property type="entry name" value="PURINE NUCLEOSIDE PHOSPHORYLASE LACC1"/>
    <property type="match status" value="1"/>
</dbReference>
<dbReference type="NCBIfam" id="TIGR00726">
    <property type="entry name" value="peptidoglycan editing factor PgeF"/>
    <property type="match status" value="1"/>
</dbReference>
<dbReference type="InterPro" id="IPR011324">
    <property type="entry name" value="Cytotoxic_necrot_fac-like_cat"/>
</dbReference>
<sequence length="258" mass="27291">MKITADALDLPGIRHGFYTRQGGVSDGIYASLNCGVGSEDARDLVLENRARVARDLGVDADKLATPFQVHSPDVATVDAVWETGAGPKADAVVTGRPGIAVGIGTADCGPLLFADPAARVIGAAHAGWRGAFTGVIEATLGAMEALGGDRERITVVLGPTISASAYEVGPEFIARFLAADTANDRFFAPSEKAEHHYFDLPAYIGARARAAGVGRFHDLALCTYADPARFYSYRRMTHQGEADYGRLLHAIALDDDET</sequence>
<gene>
    <name evidence="11" type="ORF">SAMN02745157_1755</name>
</gene>
<dbReference type="GO" id="GO:0005507">
    <property type="term" value="F:copper ion binding"/>
    <property type="evidence" value="ECO:0007669"/>
    <property type="project" value="TreeGrafter"/>
</dbReference>
<dbReference type="Proteomes" id="UP000184485">
    <property type="component" value="Unassembled WGS sequence"/>
</dbReference>
<dbReference type="CDD" id="cd16833">
    <property type="entry name" value="YfiH"/>
    <property type="match status" value="1"/>
</dbReference>
<comment type="similarity">
    <text evidence="2 10">Belongs to the purine nucleoside phosphorylase YfiH/LACC1 family.</text>
</comment>
<proteinExistence type="inferred from homology"/>
<evidence type="ECO:0000256" key="1">
    <source>
        <dbReference type="ARBA" id="ARBA00000553"/>
    </source>
</evidence>
<comment type="catalytic activity">
    <reaction evidence="9">
        <text>S-methyl-5'-thioadenosine + phosphate = 5-(methylsulfanyl)-alpha-D-ribose 1-phosphate + adenine</text>
        <dbReference type="Rhea" id="RHEA:11852"/>
        <dbReference type="ChEBI" id="CHEBI:16708"/>
        <dbReference type="ChEBI" id="CHEBI:17509"/>
        <dbReference type="ChEBI" id="CHEBI:43474"/>
        <dbReference type="ChEBI" id="CHEBI:58533"/>
        <dbReference type="EC" id="2.4.2.28"/>
    </reaction>
    <physiologicalReaction direction="left-to-right" evidence="9">
        <dbReference type="Rhea" id="RHEA:11853"/>
    </physiologicalReaction>
</comment>
<dbReference type="GO" id="GO:0016787">
    <property type="term" value="F:hydrolase activity"/>
    <property type="evidence" value="ECO:0007669"/>
    <property type="project" value="UniProtKB-KW"/>
</dbReference>
<dbReference type="Pfam" id="PF02578">
    <property type="entry name" value="Cu-oxidase_4"/>
    <property type="match status" value="1"/>
</dbReference>
<dbReference type="Gene3D" id="3.60.140.10">
    <property type="entry name" value="CNF1/YfiH-like putative cysteine hydrolases"/>
    <property type="match status" value="1"/>
</dbReference>
<keyword evidence="5" id="KW-0378">Hydrolase</keyword>
<evidence type="ECO:0000256" key="5">
    <source>
        <dbReference type="ARBA" id="ARBA00022801"/>
    </source>
</evidence>
<dbReference type="RefSeq" id="WP_073052269.1">
    <property type="nucleotide sequence ID" value="NZ_FQUP01000001.1"/>
</dbReference>
<evidence type="ECO:0000256" key="3">
    <source>
        <dbReference type="ARBA" id="ARBA00022679"/>
    </source>
</evidence>
<keyword evidence="4" id="KW-0479">Metal-binding</keyword>
<protein>
    <recommendedName>
        <fullName evidence="10">Purine nucleoside phosphorylase</fullName>
    </recommendedName>
</protein>
<dbReference type="EMBL" id="FQUP01000001">
    <property type="protein sequence ID" value="SHF14683.1"/>
    <property type="molecule type" value="Genomic_DNA"/>
</dbReference>
<evidence type="ECO:0000256" key="10">
    <source>
        <dbReference type="RuleBase" id="RU361274"/>
    </source>
</evidence>
<dbReference type="PANTHER" id="PTHR30616">
    <property type="entry name" value="UNCHARACTERIZED PROTEIN YFIH"/>
    <property type="match status" value="1"/>
</dbReference>
<dbReference type="AlphaFoldDB" id="A0A1M4Z9D9"/>
<keyword evidence="3" id="KW-0808">Transferase</keyword>
<keyword evidence="6" id="KW-0862">Zinc</keyword>